<dbReference type="Proteomes" id="UP000192738">
    <property type="component" value="Unassembled WGS sequence"/>
</dbReference>
<dbReference type="GO" id="GO:0016491">
    <property type="term" value="F:oxidoreductase activity"/>
    <property type="evidence" value="ECO:0007669"/>
    <property type="project" value="UniProtKB-KW"/>
</dbReference>
<dbReference type="SUPFAM" id="SSF54292">
    <property type="entry name" value="2Fe-2S ferredoxin-like"/>
    <property type="match status" value="1"/>
</dbReference>
<dbReference type="AlphaFoldDB" id="A0A1W1ZCB6"/>
<evidence type="ECO:0000313" key="3">
    <source>
        <dbReference type="Proteomes" id="UP000192738"/>
    </source>
</evidence>
<evidence type="ECO:0000256" key="1">
    <source>
        <dbReference type="ARBA" id="ARBA00023002"/>
    </source>
</evidence>
<dbReference type="InterPro" id="IPR042204">
    <property type="entry name" value="2Fe-2S-bd_N"/>
</dbReference>
<evidence type="ECO:0000313" key="2">
    <source>
        <dbReference type="EMBL" id="SMC46043.1"/>
    </source>
</evidence>
<dbReference type="PROSITE" id="PS00197">
    <property type="entry name" value="2FE2S_FER_1"/>
    <property type="match status" value="1"/>
</dbReference>
<sequence length="117" mass="12730">MKKAEIAGGEPATLRITNHPVLTFEHGVTVQFRFEDQIFEGYEGEPIAAALHANGVRELREHYGRPRGFFCAIGNCSSCLMEVDGIPNVRVCVEPLKNGMVVKLQSGNGSLMGGVQK</sequence>
<reference evidence="2 3" key="1">
    <citation type="submission" date="2017-04" db="EMBL/GenBank/DDBJ databases">
        <authorList>
            <person name="Afonso C.L."/>
            <person name="Miller P.J."/>
            <person name="Scott M.A."/>
            <person name="Spackman E."/>
            <person name="Goraichik I."/>
            <person name="Dimitrov K.M."/>
            <person name="Suarez D.L."/>
            <person name="Swayne D.E."/>
        </authorList>
    </citation>
    <scope>NUCLEOTIDE SEQUENCE [LARGE SCALE GENOMIC DNA]</scope>
    <source>
        <strain evidence="2 3">DSM 5090</strain>
    </source>
</reference>
<organism evidence="2 3">
    <name type="scientific">Sporomusa malonica</name>
    <dbReference type="NCBI Taxonomy" id="112901"/>
    <lineage>
        <taxon>Bacteria</taxon>
        <taxon>Bacillati</taxon>
        <taxon>Bacillota</taxon>
        <taxon>Negativicutes</taxon>
        <taxon>Selenomonadales</taxon>
        <taxon>Sporomusaceae</taxon>
        <taxon>Sporomusa</taxon>
    </lineage>
</organism>
<dbReference type="CDD" id="cd00207">
    <property type="entry name" value="fer2"/>
    <property type="match status" value="1"/>
</dbReference>
<gene>
    <name evidence="2" type="ORF">SAMN04488500_103179</name>
</gene>
<dbReference type="RefSeq" id="WP_245823794.1">
    <property type="nucleotide sequence ID" value="NZ_CP155572.1"/>
</dbReference>
<dbReference type="EMBL" id="FWXI01000003">
    <property type="protein sequence ID" value="SMC46043.1"/>
    <property type="molecule type" value="Genomic_DNA"/>
</dbReference>
<dbReference type="InterPro" id="IPR006058">
    <property type="entry name" value="2Fe2S_fd_BS"/>
</dbReference>
<name>A0A1W1ZCB6_9FIRM</name>
<dbReference type="STRING" id="112901.SAMN04488500_103179"/>
<keyword evidence="3" id="KW-1185">Reference proteome</keyword>
<dbReference type="InterPro" id="IPR036010">
    <property type="entry name" value="2Fe-2S_ferredoxin-like_sf"/>
</dbReference>
<keyword evidence="1" id="KW-0560">Oxidoreductase</keyword>
<protein>
    <submittedName>
        <fullName evidence="2">2Fe-2S iron-sulfur cluster binding domain-containing protein</fullName>
    </submittedName>
</protein>
<dbReference type="Gene3D" id="3.10.20.440">
    <property type="entry name" value="2Fe-2S iron-sulphur cluster binding domain, sarcosine oxidase, alpha subunit, N-terminal domain"/>
    <property type="match status" value="1"/>
</dbReference>
<dbReference type="InterPro" id="IPR001041">
    <property type="entry name" value="2Fe-2S_ferredoxin-type"/>
</dbReference>
<dbReference type="GO" id="GO:0051537">
    <property type="term" value="F:2 iron, 2 sulfur cluster binding"/>
    <property type="evidence" value="ECO:0007669"/>
    <property type="project" value="InterPro"/>
</dbReference>
<dbReference type="Pfam" id="PF13510">
    <property type="entry name" value="Fer2_4"/>
    <property type="match status" value="1"/>
</dbReference>
<accession>A0A1W1ZCB6</accession>
<proteinExistence type="predicted"/>